<protein>
    <submittedName>
        <fullName evidence="1">Uncharacterized protein</fullName>
    </submittedName>
</protein>
<proteinExistence type="predicted"/>
<name>A0A077EJ72_9FLAO</name>
<evidence type="ECO:0000313" key="2">
    <source>
        <dbReference type="Proteomes" id="UP000028933"/>
    </source>
</evidence>
<dbReference type="HOGENOM" id="CLU_131426_0_0_10"/>
<dbReference type="KEGG" id="eao:BD94_3881"/>
<reference evidence="1" key="1">
    <citation type="journal article" date="2013" name="Lancet">
        <title>First case of E anophelis outbreak in an intensive-care unit.</title>
        <authorList>
            <person name="Teo J."/>
            <person name="Tan S.Y."/>
            <person name="Tay M."/>
            <person name="Ding Y."/>
            <person name="Kjelleberg S."/>
            <person name="Givskov M."/>
            <person name="Lin R.T."/>
            <person name="Yang L."/>
        </authorList>
    </citation>
    <scope>NUCLEOTIDE SEQUENCE [LARGE SCALE GENOMIC DNA]</scope>
    <source>
        <strain evidence="1">NUHP1</strain>
    </source>
</reference>
<dbReference type="Proteomes" id="UP000028933">
    <property type="component" value="Chromosome"/>
</dbReference>
<sequence>MYMRKWHFFFGIAFIFLFGAACKRDDDVHQNIDQTINFYFQDSNGKDLIVPNDPEGYAGKITYVDDFSINNNATVSGITSGVDASKKNYMQYIAGATRRVSKDSTATSKTYTSRLFINYSKRTNNDTKVMPQDTLDIVYSWTPSLFNVSTISVNKKVVFNSSSGQQKNITITKK</sequence>
<dbReference type="PROSITE" id="PS51257">
    <property type="entry name" value="PROKAR_LIPOPROTEIN"/>
    <property type="match status" value="1"/>
</dbReference>
<dbReference type="STRING" id="1338011.BD94_3881"/>
<organism evidence="1 2">
    <name type="scientific">Elizabethkingia anophelis NUHP1</name>
    <dbReference type="NCBI Taxonomy" id="1338011"/>
    <lineage>
        <taxon>Bacteria</taxon>
        <taxon>Pseudomonadati</taxon>
        <taxon>Bacteroidota</taxon>
        <taxon>Flavobacteriia</taxon>
        <taxon>Flavobacteriales</taxon>
        <taxon>Weeksellaceae</taxon>
        <taxon>Elizabethkingia</taxon>
    </lineage>
</organism>
<dbReference type="EMBL" id="CP007547">
    <property type="protein sequence ID" value="AIL47656.1"/>
    <property type="molecule type" value="Genomic_DNA"/>
</dbReference>
<gene>
    <name evidence="1" type="ORF">BD94_3881</name>
</gene>
<reference evidence="1" key="2">
    <citation type="journal article" date="2015" name="Genome Biol. Evol.">
        <title>Complete Genome Sequence and Transcriptomic Analysis of the Novel Pathogen Elizabethkingia anophelis in Response to Oxidative Stress.</title>
        <authorList>
            <person name="Li Y."/>
            <person name="Liu Y."/>
            <person name="Chew S.C."/>
            <person name="Tay M."/>
            <person name="Salido M.M."/>
            <person name="Teo J."/>
            <person name="Lauro F.M."/>
            <person name="Givskov M."/>
            <person name="Yang L."/>
        </authorList>
    </citation>
    <scope>NUCLEOTIDE SEQUENCE</scope>
    <source>
        <strain evidence="1">NUHP1</strain>
    </source>
</reference>
<evidence type="ECO:0000313" key="1">
    <source>
        <dbReference type="EMBL" id="AIL47656.1"/>
    </source>
</evidence>
<dbReference type="AlphaFoldDB" id="A0A077EJ72"/>
<accession>A0A077EJ72</accession>
<dbReference type="eggNOG" id="ENOG50331DF">
    <property type="taxonomic scope" value="Bacteria"/>
</dbReference>
<dbReference type="RefSeq" id="WP_228099760.1">
    <property type="nucleotide sequence ID" value="NZ_CP007547.1"/>
</dbReference>